<sequence>MDLYVTDSEVAQLERRLTGTVTQEQLDEALKLAWHLRQRNSARALLLCETISNLLNNSSRSDTDKALVYLRLQLIRAEEKWLHADLDGAAAIVQAILRHPDIHLDRASLSDAHRMLGFIFSDQGKHVECDIEMAISIDEASKADDILRKQSTAAALARVAVLRDDKLAKSYFDRHFESRNPPREIHPGLAALMNDFLGLYAGLNGQVDESGVFLKKAYEQCLESGQIRRGILTAANIGYNYSNANDFESALEWLQKALKLAKPTGWSPSIGNCLMQIGDTLRRMGSLDAAEHMLHEALEQLAKLTNSRNYALTISVLADVALDRRDYHLALNLFTQLSMLPGAQEQADLQETASHGQARAQAKLKTTTREATTSKTAALVAKR</sequence>
<keyword evidence="4 6" id="KW-0802">TPR repeat</keyword>
<evidence type="ECO:0000256" key="1">
    <source>
        <dbReference type="ARBA" id="ARBA00004496"/>
    </source>
</evidence>
<evidence type="ECO:0000256" key="5">
    <source>
        <dbReference type="ARBA" id="ARBA00038253"/>
    </source>
</evidence>
<keyword evidence="9" id="KW-1185">Reference proteome</keyword>
<dbReference type="PANTHER" id="PTHR46630:SF1">
    <property type="entry name" value="TETRATRICOPEPTIDE REPEAT PROTEIN 29"/>
    <property type="match status" value="1"/>
</dbReference>
<dbReference type="Gene3D" id="1.25.40.10">
    <property type="entry name" value="Tetratricopeptide repeat domain"/>
    <property type="match status" value="1"/>
</dbReference>
<feature type="repeat" description="TPR" evidence="6">
    <location>
        <begin position="231"/>
        <end position="264"/>
    </location>
</feature>
<name>A0A318J8G0_9BURK</name>
<dbReference type="RefSeq" id="WP_110254801.1">
    <property type="nucleotide sequence ID" value="NZ_QJKB01000002.1"/>
</dbReference>
<protein>
    <submittedName>
        <fullName evidence="8">Tetratricopeptide repeat protein</fullName>
    </submittedName>
</protein>
<dbReference type="InterPro" id="IPR051476">
    <property type="entry name" value="Bac_ResReg_Asp_Phosphatase"/>
</dbReference>
<dbReference type="Proteomes" id="UP000247792">
    <property type="component" value="Unassembled WGS sequence"/>
</dbReference>
<comment type="similarity">
    <text evidence="5">Belongs to the Rap family.</text>
</comment>
<gene>
    <name evidence="8" type="ORF">DFR42_102597</name>
</gene>
<keyword evidence="2" id="KW-0963">Cytoplasm</keyword>
<accession>A0A318J8G0</accession>
<dbReference type="Pfam" id="PF13424">
    <property type="entry name" value="TPR_12"/>
    <property type="match status" value="1"/>
</dbReference>
<proteinExistence type="inferred from homology"/>
<evidence type="ECO:0000256" key="4">
    <source>
        <dbReference type="ARBA" id="ARBA00022803"/>
    </source>
</evidence>
<evidence type="ECO:0000256" key="6">
    <source>
        <dbReference type="PROSITE-ProRule" id="PRU00339"/>
    </source>
</evidence>
<feature type="compositionally biased region" description="Low complexity" evidence="7">
    <location>
        <begin position="363"/>
        <end position="383"/>
    </location>
</feature>
<dbReference type="Pfam" id="PF13181">
    <property type="entry name" value="TPR_8"/>
    <property type="match status" value="1"/>
</dbReference>
<dbReference type="AlphaFoldDB" id="A0A318J8G0"/>
<evidence type="ECO:0000313" key="8">
    <source>
        <dbReference type="EMBL" id="PXX45369.1"/>
    </source>
</evidence>
<reference evidence="8 9" key="1">
    <citation type="submission" date="2018-05" db="EMBL/GenBank/DDBJ databases">
        <title>Genomic Encyclopedia of Type Strains, Phase IV (KMG-IV): sequencing the most valuable type-strain genomes for metagenomic binning, comparative biology and taxonomic classification.</title>
        <authorList>
            <person name="Goeker M."/>
        </authorList>
    </citation>
    <scope>NUCLEOTIDE SEQUENCE [LARGE SCALE GENOMIC DNA]</scope>
    <source>
        <strain evidence="8 9">DSM 19792</strain>
    </source>
</reference>
<dbReference type="GO" id="GO:0005737">
    <property type="term" value="C:cytoplasm"/>
    <property type="evidence" value="ECO:0007669"/>
    <property type="project" value="UniProtKB-SubCell"/>
</dbReference>
<dbReference type="SUPFAM" id="SSF48452">
    <property type="entry name" value="TPR-like"/>
    <property type="match status" value="1"/>
</dbReference>
<comment type="subcellular location">
    <subcellularLocation>
        <location evidence="1">Cytoplasm</location>
    </subcellularLocation>
</comment>
<dbReference type="InterPro" id="IPR019734">
    <property type="entry name" value="TPR_rpt"/>
</dbReference>
<dbReference type="PROSITE" id="PS50005">
    <property type="entry name" value="TPR"/>
    <property type="match status" value="1"/>
</dbReference>
<dbReference type="EMBL" id="QJKB01000002">
    <property type="protein sequence ID" value="PXX45369.1"/>
    <property type="molecule type" value="Genomic_DNA"/>
</dbReference>
<evidence type="ECO:0000256" key="3">
    <source>
        <dbReference type="ARBA" id="ARBA00022737"/>
    </source>
</evidence>
<comment type="caution">
    <text evidence="8">The sequence shown here is derived from an EMBL/GenBank/DDBJ whole genome shotgun (WGS) entry which is preliminary data.</text>
</comment>
<evidence type="ECO:0000256" key="7">
    <source>
        <dbReference type="SAM" id="MobiDB-lite"/>
    </source>
</evidence>
<dbReference type="PANTHER" id="PTHR46630">
    <property type="entry name" value="TETRATRICOPEPTIDE REPEAT PROTEIN 29"/>
    <property type="match status" value="1"/>
</dbReference>
<keyword evidence="3" id="KW-0677">Repeat</keyword>
<dbReference type="InterPro" id="IPR011990">
    <property type="entry name" value="TPR-like_helical_dom_sf"/>
</dbReference>
<dbReference type="OrthoDB" id="8778777at2"/>
<organism evidence="8 9">
    <name type="scientific">Undibacterium pigrum</name>
    <dbReference type="NCBI Taxonomy" id="401470"/>
    <lineage>
        <taxon>Bacteria</taxon>
        <taxon>Pseudomonadati</taxon>
        <taxon>Pseudomonadota</taxon>
        <taxon>Betaproteobacteria</taxon>
        <taxon>Burkholderiales</taxon>
        <taxon>Oxalobacteraceae</taxon>
        <taxon>Undibacterium</taxon>
    </lineage>
</organism>
<evidence type="ECO:0000313" key="9">
    <source>
        <dbReference type="Proteomes" id="UP000247792"/>
    </source>
</evidence>
<evidence type="ECO:0000256" key="2">
    <source>
        <dbReference type="ARBA" id="ARBA00022490"/>
    </source>
</evidence>
<feature type="region of interest" description="Disordered" evidence="7">
    <location>
        <begin position="348"/>
        <end position="383"/>
    </location>
</feature>